<evidence type="ECO:0000259" key="2">
    <source>
        <dbReference type="SMART" id="SM00014"/>
    </source>
</evidence>
<keyword evidence="1" id="KW-1133">Transmembrane helix</keyword>
<feature type="transmembrane region" description="Helical" evidence="1">
    <location>
        <begin position="85"/>
        <end position="103"/>
    </location>
</feature>
<feature type="transmembrane region" description="Helical" evidence="1">
    <location>
        <begin position="183"/>
        <end position="200"/>
    </location>
</feature>
<dbReference type="EMBL" id="JAUSUA010000004">
    <property type="protein sequence ID" value="MDQ0208225.1"/>
    <property type="molecule type" value="Genomic_DNA"/>
</dbReference>
<dbReference type="PANTHER" id="PTHR14969:SF13">
    <property type="entry name" value="AT30094P"/>
    <property type="match status" value="1"/>
</dbReference>
<dbReference type="InterPro" id="IPR000326">
    <property type="entry name" value="PAP2/HPO"/>
</dbReference>
<feature type="transmembrane region" description="Helical" evidence="1">
    <location>
        <begin position="52"/>
        <end position="78"/>
    </location>
</feature>
<keyword evidence="1" id="KW-0472">Membrane</keyword>
<feature type="transmembrane region" description="Helical" evidence="1">
    <location>
        <begin position="157"/>
        <end position="177"/>
    </location>
</feature>
<dbReference type="SUPFAM" id="SSF48317">
    <property type="entry name" value="Acid phosphatase/Vanadium-dependent haloperoxidase"/>
    <property type="match status" value="1"/>
</dbReference>
<accession>A0ABT9YK46</accession>
<dbReference type="GO" id="GO:0050380">
    <property type="term" value="F:undecaprenyl-diphosphatase activity"/>
    <property type="evidence" value="ECO:0007669"/>
    <property type="project" value="UniProtKB-EC"/>
</dbReference>
<feature type="domain" description="Phosphatidic acid phosphatase type 2/haloperoxidase" evidence="2">
    <location>
        <begin position="81"/>
        <end position="198"/>
    </location>
</feature>
<evidence type="ECO:0000313" key="3">
    <source>
        <dbReference type="EMBL" id="MDQ0208225.1"/>
    </source>
</evidence>
<dbReference type="RefSeq" id="WP_306984116.1">
    <property type="nucleotide sequence ID" value="NZ_JAUSUA010000004.1"/>
</dbReference>
<dbReference type="Gene3D" id="1.20.144.10">
    <property type="entry name" value="Phosphatidic acid phosphatase type 2/haloperoxidase"/>
    <property type="match status" value="2"/>
</dbReference>
<dbReference type="SMART" id="SM00014">
    <property type="entry name" value="acidPPc"/>
    <property type="match status" value="1"/>
</dbReference>
<dbReference type="PANTHER" id="PTHR14969">
    <property type="entry name" value="SPHINGOSINE-1-PHOSPHATE PHOSPHOHYDROLASE"/>
    <property type="match status" value="1"/>
</dbReference>
<dbReference type="CDD" id="cd03392">
    <property type="entry name" value="PAP2_like_2"/>
    <property type="match status" value="1"/>
</dbReference>
<keyword evidence="3" id="KW-0378">Hydrolase</keyword>
<reference evidence="3 4" key="1">
    <citation type="submission" date="2023-07" db="EMBL/GenBank/DDBJ databases">
        <title>Genomic Encyclopedia of Type Strains, Phase IV (KMG-IV): sequencing the most valuable type-strain genomes for metagenomic binning, comparative biology and taxonomic classification.</title>
        <authorList>
            <person name="Goeker M."/>
        </authorList>
    </citation>
    <scope>NUCLEOTIDE SEQUENCE [LARGE SCALE GENOMIC DNA]</scope>
    <source>
        <strain evidence="3 4">DSM 19154</strain>
    </source>
</reference>
<dbReference type="EC" id="3.6.1.27" evidence="3"/>
<evidence type="ECO:0000256" key="1">
    <source>
        <dbReference type="SAM" id="Phobius"/>
    </source>
</evidence>
<gene>
    <name evidence="3" type="ORF">J2S05_003034</name>
</gene>
<feature type="transmembrane region" description="Helical" evidence="1">
    <location>
        <begin position="7"/>
        <end position="25"/>
    </location>
</feature>
<keyword evidence="4" id="KW-1185">Reference proteome</keyword>
<dbReference type="Pfam" id="PF01569">
    <property type="entry name" value="PAP2"/>
    <property type="match status" value="1"/>
</dbReference>
<proteinExistence type="predicted"/>
<sequence length="216" mass="24063">MNHKRNWLWLSLSTFCLFIFLSFTYNSYYLQAIDVYVVEGVPSLRNDWMTEFMLLLAWVGGTRVMAVLTLCLMLFLVYKEKRIKAALLPALVMGGTAILNVVAKQLINRSRPDINYLLDQPGFSFPSGHTMAAVSLCGLCIYLLCKNMRAGAARLSLIVAASILVILMGISRMYLGVHFFTDIVGGVLFSFTWVVVAIVINDKILGQMNKGETGST</sequence>
<dbReference type="InterPro" id="IPR036938">
    <property type="entry name" value="PAP2/HPO_sf"/>
</dbReference>
<protein>
    <submittedName>
        <fullName evidence="3">Undecaprenyl-diphosphatase</fullName>
        <ecNumber evidence="3">3.6.1.27</ecNumber>
    </submittedName>
</protein>
<dbReference type="Proteomes" id="UP001225034">
    <property type="component" value="Unassembled WGS sequence"/>
</dbReference>
<name>A0ABT9YK46_9BACI</name>
<keyword evidence="1" id="KW-0812">Transmembrane</keyword>
<feature type="transmembrane region" description="Helical" evidence="1">
    <location>
        <begin position="123"/>
        <end position="145"/>
    </location>
</feature>
<comment type="caution">
    <text evidence="3">The sequence shown here is derived from an EMBL/GenBank/DDBJ whole genome shotgun (WGS) entry which is preliminary data.</text>
</comment>
<evidence type="ECO:0000313" key="4">
    <source>
        <dbReference type="Proteomes" id="UP001225034"/>
    </source>
</evidence>
<organism evidence="3 4">
    <name type="scientific">Alkalicoccobacillus murimartini</name>
    <dbReference type="NCBI Taxonomy" id="171685"/>
    <lineage>
        <taxon>Bacteria</taxon>
        <taxon>Bacillati</taxon>
        <taxon>Bacillota</taxon>
        <taxon>Bacilli</taxon>
        <taxon>Bacillales</taxon>
        <taxon>Bacillaceae</taxon>
        <taxon>Alkalicoccobacillus</taxon>
    </lineage>
</organism>